<sequence length="177" mass="20172">MTKIISTIAEKLKLSENDVFAALNLSPEAKRTEILEALGVYAVFENKNELEDYLNSKIGNKTKKINELQNDLQNKLSEFNNLKNNLDEINNKYALQQDKLQNVIQNAWKNSGIKRDFNKVDLDYEKIDFSNLNKSLLEFATAEGFAIEKAELNNKNQNDNAVNKNTWISSDGVVVKN</sequence>
<keyword evidence="1" id="KW-0175">Coiled coil</keyword>
<organism evidence="2 3">
    <name type="scientific">Metamycoplasma gateae</name>
    <dbReference type="NCBI Taxonomy" id="35769"/>
    <lineage>
        <taxon>Bacteria</taxon>
        <taxon>Bacillati</taxon>
        <taxon>Mycoplasmatota</taxon>
        <taxon>Mycoplasmoidales</taxon>
        <taxon>Metamycoplasmataceae</taxon>
        <taxon>Metamycoplasma</taxon>
    </lineage>
</organism>
<reference evidence="2" key="1">
    <citation type="submission" date="2024-01" db="EMBL/GenBank/DDBJ databases">
        <title>Complete genome sequence of Mycoplasma gateae strain 3700.</title>
        <authorList>
            <person name="Spergser J."/>
        </authorList>
    </citation>
    <scope>NUCLEOTIDE SEQUENCE [LARGE SCALE GENOMIC DNA]</scope>
    <source>
        <strain evidence="2">3700</strain>
    </source>
</reference>
<proteinExistence type="predicted"/>
<gene>
    <name evidence="2" type="ORF">V2E26_02620</name>
</gene>
<evidence type="ECO:0000313" key="2">
    <source>
        <dbReference type="EMBL" id="WVN21287.1"/>
    </source>
</evidence>
<evidence type="ECO:0000256" key="1">
    <source>
        <dbReference type="SAM" id="Coils"/>
    </source>
</evidence>
<accession>A0ABZ2AGP7</accession>
<dbReference type="EMBL" id="CP143578">
    <property type="protein sequence ID" value="WVN21287.1"/>
    <property type="molecule type" value="Genomic_DNA"/>
</dbReference>
<keyword evidence="3" id="KW-1185">Reference proteome</keyword>
<feature type="coiled-coil region" evidence="1">
    <location>
        <begin position="58"/>
        <end position="106"/>
    </location>
</feature>
<dbReference type="Proteomes" id="UP001431935">
    <property type="component" value="Chromosome"/>
</dbReference>
<evidence type="ECO:0000313" key="3">
    <source>
        <dbReference type="Proteomes" id="UP001431935"/>
    </source>
</evidence>
<dbReference type="RefSeq" id="WP_330463326.1">
    <property type="nucleotide sequence ID" value="NZ_CP143578.1"/>
</dbReference>
<protein>
    <submittedName>
        <fullName evidence="2">Uncharacterized protein</fullName>
    </submittedName>
</protein>
<name>A0ABZ2AGP7_9BACT</name>